<gene>
    <name evidence="1" type="ORF">NDU88_007007</name>
</gene>
<organism evidence="1 2">
    <name type="scientific">Pleurodeles waltl</name>
    <name type="common">Iberian ribbed newt</name>
    <dbReference type="NCBI Taxonomy" id="8319"/>
    <lineage>
        <taxon>Eukaryota</taxon>
        <taxon>Metazoa</taxon>
        <taxon>Chordata</taxon>
        <taxon>Craniata</taxon>
        <taxon>Vertebrata</taxon>
        <taxon>Euteleostomi</taxon>
        <taxon>Amphibia</taxon>
        <taxon>Batrachia</taxon>
        <taxon>Caudata</taxon>
        <taxon>Salamandroidea</taxon>
        <taxon>Salamandridae</taxon>
        <taxon>Pleurodelinae</taxon>
        <taxon>Pleurodeles</taxon>
    </lineage>
</organism>
<keyword evidence="2" id="KW-1185">Reference proteome</keyword>
<dbReference type="EMBL" id="JANPWB010000011">
    <property type="protein sequence ID" value="KAJ1128631.1"/>
    <property type="molecule type" value="Genomic_DNA"/>
</dbReference>
<reference evidence="1" key="1">
    <citation type="journal article" date="2022" name="bioRxiv">
        <title>Sequencing and chromosome-scale assembly of the giantPleurodeles waltlgenome.</title>
        <authorList>
            <person name="Brown T."/>
            <person name="Elewa A."/>
            <person name="Iarovenko S."/>
            <person name="Subramanian E."/>
            <person name="Araus A.J."/>
            <person name="Petzold A."/>
            <person name="Susuki M."/>
            <person name="Suzuki K.-i.T."/>
            <person name="Hayashi T."/>
            <person name="Toyoda A."/>
            <person name="Oliveira C."/>
            <person name="Osipova E."/>
            <person name="Leigh N.D."/>
            <person name="Simon A."/>
            <person name="Yun M.H."/>
        </authorList>
    </citation>
    <scope>NUCLEOTIDE SEQUENCE</scope>
    <source>
        <strain evidence="1">20211129_DDA</strain>
        <tissue evidence="1">Liver</tissue>
    </source>
</reference>
<accession>A0AAV7PK00</accession>
<dbReference type="AlphaFoldDB" id="A0AAV7PK00"/>
<evidence type="ECO:0000313" key="2">
    <source>
        <dbReference type="Proteomes" id="UP001066276"/>
    </source>
</evidence>
<sequence length="117" mass="13502">MATRPDRDPTTDEEEAADRIFWERMFNHTERLRAKERPGRWGEKTAVCFAAVGAHSSRGGTRSDIRGCTHRRFSLAINVLLRPKTPAKVRFDQIKLVLQTESFSQKRLSARRTGWAF</sequence>
<comment type="caution">
    <text evidence="1">The sequence shown here is derived from an EMBL/GenBank/DDBJ whole genome shotgun (WGS) entry which is preliminary data.</text>
</comment>
<protein>
    <submittedName>
        <fullName evidence="1">Uncharacterized protein</fullName>
    </submittedName>
</protein>
<evidence type="ECO:0000313" key="1">
    <source>
        <dbReference type="EMBL" id="KAJ1128631.1"/>
    </source>
</evidence>
<dbReference type="Proteomes" id="UP001066276">
    <property type="component" value="Chromosome 7"/>
</dbReference>
<name>A0AAV7PK00_PLEWA</name>
<proteinExistence type="predicted"/>